<evidence type="ECO:0000313" key="1">
    <source>
        <dbReference type="EMBL" id="EDP43325.1"/>
    </source>
</evidence>
<keyword evidence="2" id="KW-1185">Reference proteome</keyword>
<dbReference type="InParanoid" id="A8Q387"/>
<proteinExistence type="predicted"/>
<dbReference type="STRING" id="425265.A8Q387"/>
<dbReference type="EMBL" id="AAYY01000008">
    <property type="protein sequence ID" value="EDP43325.1"/>
    <property type="molecule type" value="Genomic_DNA"/>
</dbReference>
<dbReference type="OMA" id="IDWHIRE"/>
<protein>
    <submittedName>
        <fullName evidence="1">Uncharacterized protein</fullName>
    </submittedName>
</protein>
<gene>
    <name evidence="1" type="ORF">MGL_2335</name>
</gene>
<name>A8Q387_MALGO</name>
<evidence type="ECO:0000313" key="2">
    <source>
        <dbReference type="Proteomes" id="UP000008837"/>
    </source>
</evidence>
<dbReference type="Proteomes" id="UP000008837">
    <property type="component" value="Unassembled WGS sequence"/>
</dbReference>
<sequence>MPALALRVRNLRACLKILSDSTRTDTSNSYLPPSLRHTLTATVLSLSKELRNAHIPPSDSFWQEVVDMFLGTVQRLSPRDGIYVYSRLAWLRPPLNPATRRRAHLIGIRLLVKASRADAKMPRTCVQHAWFGLKVLGQPTPKNTTPLIRSMILMNRLSDAVMILSWHIIGYWEHGKPPLSRSIMHHLMIQMCVVDRVLRSRPPRAPGRFVSSSSLLSEYLMALSSLSHLLVEMYIPLVPANKDDIVWLIKALSNVEPLLRRNQHERKLNRSLRNALPKWLESLPCGRPLPPNDVESVINDDRNRGSISEPSRHCKEDRAMYFIPPLSAHAYNTLIDYALKRARKPEWCRAILDHMTRQRSPPLTPDSITINILLKQSTHWRIPSLGTYALELGSGGDVVSISQDTPSHISTPRLLSHLDEALYGQDYHRICAIVHHIRDGQLRCPSNVHGIRATSVVLRLYPELRRARSRPGPLVARHPLVYAAAIRLANEAGQVQLALRVWRLGKHACISDRLPVAPSMAAAFMHVLIAAAMRSKRAHIRHGRVRNPQVLQARIAALQEYTWILQHNQDIGESQPMAMYAPLLRLLQLTGRTSAGKDAAYRRVCKDVHAMQPQRLPKQLQKILKPRTRHQYLRRYP</sequence>
<dbReference type="RefSeq" id="XP_001730539.1">
    <property type="nucleotide sequence ID" value="XM_001730487.1"/>
</dbReference>
<comment type="caution">
    <text evidence="1">The sequence shown here is derived from an EMBL/GenBank/DDBJ whole genome shotgun (WGS) entry which is preliminary data.</text>
</comment>
<reference evidence="1 2" key="1">
    <citation type="journal article" date="2007" name="Proc. Natl. Acad. Sci. U.S.A.">
        <title>Dandruff-associated Malassezia genomes reveal convergent and divergent virulence traits shared with plant and human fungal pathogens.</title>
        <authorList>
            <person name="Xu J."/>
            <person name="Saunders C.W."/>
            <person name="Hu P."/>
            <person name="Grant R.A."/>
            <person name="Boekhout T."/>
            <person name="Kuramae E.E."/>
            <person name="Kronstad J.W."/>
            <person name="Deangelis Y.M."/>
            <person name="Reeder N.L."/>
            <person name="Johnstone K.R."/>
            <person name="Leland M."/>
            <person name="Fieno A.M."/>
            <person name="Begley W.M."/>
            <person name="Sun Y."/>
            <person name="Lacey M.P."/>
            <person name="Chaudhary T."/>
            <person name="Keough T."/>
            <person name="Chu L."/>
            <person name="Sears R."/>
            <person name="Yuan B."/>
            <person name="Dawson T.L.Jr."/>
        </authorList>
    </citation>
    <scope>NUCLEOTIDE SEQUENCE [LARGE SCALE GENOMIC DNA]</scope>
    <source>
        <strain evidence="2">ATCC MYA-4612 / CBS 7966</strain>
    </source>
</reference>
<dbReference type="GeneID" id="5854846"/>
<dbReference type="AlphaFoldDB" id="A8Q387"/>
<dbReference type="KEGG" id="mgl:MGL_2335"/>
<dbReference type="VEuPathDB" id="FungiDB:MGL_2335"/>
<organism evidence="1 2">
    <name type="scientific">Malassezia globosa (strain ATCC MYA-4612 / CBS 7966)</name>
    <name type="common">Dandruff-associated fungus</name>
    <dbReference type="NCBI Taxonomy" id="425265"/>
    <lineage>
        <taxon>Eukaryota</taxon>
        <taxon>Fungi</taxon>
        <taxon>Dikarya</taxon>
        <taxon>Basidiomycota</taxon>
        <taxon>Ustilaginomycotina</taxon>
        <taxon>Malasseziomycetes</taxon>
        <taxon>Malasseziales</taxon>
        <taxon>Malasseziaceae</taxon>
        <taxon>Malassezia</taxon>
    </lineage>
</organism>
<accession>A8Q387</accession>
<dbReference type="OrthoDB" id="2554293at2759"/>